<reference evidence="1" key="1">
    <citation type="journal article" date="2020" name="Microb. Genom.">
        <title>Genetic diversity of clinical and environmental Mucorales isolates obtained from an investigation of mucormycosis cases among solid organ transplant recipients.</title>
        <authorList>
            <person name="Nguyen M.H."/>
            <person name="Kaul D."/>
            <person name="Muto C."/>
            <person name="Cheng S.J."/>
            <person name="Richter R.A."/>
            <person name="Bruno V.M."/>
            <person name="Liu G."/>
            <person name="Beyhan S."/>
            <person name="Sundermann A.J."/>
            <person name="Mounaud S."/>
            <person name="Pasculle A.W."/>
            <person name="Nierman W.C."/>
            <person name="Driscoll E."/>
            <person name="Cumbie R."/>
            <person name="Clancy C.J."/>
            <person name="Dupont C.L."/>
        </authorList>
    </citation>
    <scope>NUCLEOTIDE SEQUENCE</scope>
    <source>
        <strain evidence="1">GL16</strain>
    </source>
</reference>
<evidence type="ECO:0000313" key="1">
    <source>
        <dbReference type="EMBL" id="KAG1532539.1"/>
    </source>
</evidence>
<dbReference type="EMBL" id="JAANIT010004505">
    <property type="protein sequence ID" value="KAG1532539.1"/>
    <property type="molecule type" value="Genomic_DNA"/>
</dbReference>
<evidence type="ECO:0000313" key="2">
    <source>
        <dbReference type="Proteomes" id="UP000717996"/>
    </source>
</evidence>
<name>A0A9P6XU87_RHIOR</name>
<proteinExistence type="predicted"/>
<accession>A0A9P6XU87</accession>
<dbReference type="AlphaFoldDB" id="A0A9P6XU87"/>
<gene>
    <name evidence="1" type="ORF">G6F51_013056</name>
</gene>
<dbReference type="OrthoDB" id="2270325at2759"/>
<sequence length="111" mass="12101">MAQGDYTKAIAKFSRIGKNRAIKPSFSTPEGPQHAAEIMAQHLEHIFAASCPITIDSINNAIAQLPRRKAPGVDHLTIEMTVPLTYNLTLILVHLSFNYAGDGVTLPYLGE</sequence>
<comment type="caution">
    <text evidence="1">The sequence shown here is derived from an EMBL/GenBank/DDBJ whole genome shotgun (WGS) entry which is preliminary data.</text>
</comment>
<organism evidence="1 2">
    <name type="scientific">Rhizopus oryzae</name>
    <name type="common">Mucormycosis agent</name>
    <name type="synonym">Rhizopus arrhizus var. delemar</name>
    <dbReference type="NCBI Taxonomy" id="64495"/>
    <lineage>
        <taxon>Eukaryota</taxon>
        <taxon>Fungi</taxon>
        <taxon>Fungi incertae sedis</taxon>
        <taxon>Mucoromycota</taxon>
        <taxon>Mucoromycotina</taxon>
        <taxon>Mucoromycetes</taxon>
        <taxon>Mucorales</taxon>
        <taxon>Mucorineae</taxon>
        <taxon>Rhizopodaceae</taxon>
        <taxon>Rhizopus</taxon>
    </lineage>
</organism>
<dbReference type="Proteomes" id="UP000717996">
    <property type="component" value="Unassembled WGS sequence"/>
</dbReference>
<protein>
    <submittedName>
        <fullName evidence="1">Uncharacterized protein</fullName>
    </submittedName>
</protein>